<evidence type="ECO:0000256" key="7">
    <source>
        <dbReference type="SAM" id="SignalP"/>
    </source>
</evidence>
<accession>A0AAV7H7N9</accession>
<keyword evidence="9" id="KW-1185">Reference proteome</keyword>
<keyword evidence="3" id="KW-0479">Metal-binding</keyword>
<dbReference type="GO" id="GO:0020037">
    <property type="term" value="F:heme binding"/>
    <property type="evidence" value="ECO:0007669"/>
    <property type="project" value="InterPro"/>
</dbReference>
<evidence type="ECO:0000256" key="5">
    <source>
        <dbReference type="ARBA" id="ARBA00023004"/>
    </source>
</evidence>
<dbReference type="EMBL" id="JAGFBR010000007">
    <property type="protein sequence ID" value="KAH0464437.1"/>
    <property type="molecule type" value="Genomic_DNA"/>
</dbReference>
<evidence type="ECO:0000256" key="1">
    <source>
        <dbReference type="ARBA" id="ARBA00010617"/>
    </source>
</evidence>
<reference evidence="8 9" key="1">
    <citation type="journal article" date="2021" name="Hortic Res">
        <title>Chromosome-scale assembly of the Dendrobium chrysotoxum genome enhances the understanding of orchid evolution.</title>
        <authorList>
            <person name="Zhang Y."/>
            <person name="Zhang G.Q."/>
            <person name="Zhang D."/>
            <person name="Liu X.D."/>
            <person name="Xu X.Y."/>
            <person name="Sun W.H."/>
            <person name="Yu X."/>
            <person name="Zhu X."/>
            <person name="Wang Z.W."/>
            <person name="Zhao X."/>
            <person name="Zhong W.Y."/>
            <person name="Chen H."/>
            <person name="Yin W.L."/>
            <person name="Huang T."/>
            <person name="Niu S.C."/>
            <person name="Liu Z.J."/>
        </authorList>
    </citation>
    <scope>NUCLEOTIDE SEQUENCE [LARGE SCALE GENOMIC DNA]</scope>
    <source>
        <strain evidence="8">Lindl</strain>
    </source>
</reference>
<dbReference type="GO" id="GO:0016705">
    <property type="term" value="F:oxidoreductase activity, acting on paired donors, with incorporation or reduction of molecular oxygen"/>
    <property type="evidence" value="ECO:0007669"/>
    <property type="project" value="InterPro"/>
</dbReference>
<evidence type="ECO:0000256" key="4">
    <source>
        <dbReference type="ARBA" id="ARBA00023002"/>
    </source>
</evidence>
<dbReference type="InterPro" id="IPR052306">
    <property type="entry name" value="CYP450_71D"/>
</dbReference>
<evidence type="ECO:0000313" key="9">
    <source>
        <dbReference type="Proteomes" id="UP000775213"/>
    </source>
</evidence>
<evidence type="ECO:0000256" key="6">
    <source>
        <dbReference type="ARBA" id="ARBA00023033"/>
    </source>
</evidence>
<evidence type="ECO:0000313" key="8">
    <source>
        <dbReference type="EMBL" id="KAH0464437.1"/>
    </source>
</evidence>
<dbReference type="PRINTS" id="PR00463">
    <property type="entry name" value="EP450I"/>
</dbReference>
<feature type="signal peptide" evidence="7">
    <location>
        <begin position="1"/>
        <end position="18"/>
    </location>
</feature>
<dbReference type="PANTHER" id="PTHR47953">
    <property type="entry name" value="OS08G0105600 PROTEIN"/>
    <property type="match status" value="1"/>
</dbReference>
<organism evidence="8 9">
    <name type="scientific">Dendrobium chrysotoxum</name>
    <name type="common">Orchid</name>
    <dbReference type="NCBI Taxonomy" id="161865"/>
    <lineage>
        <taxon>Eukaryota</taxon>
        <taxon>Viridiplantae</taxon>
        <taxon>Streptophyta</taxon>
        <taxon>Embryophyta</taxon>
        <taxon>Tracheophyta</taxon>
        <taxon>Spermatophyta</taxon>
        <taxon>Magnoliopsida</taxon>
        <taxon>Liliopsida</taxon>
        <taxon>Asparagales</taxon>
        <taxon>Orchidaceae</taxon>
        <taxon>Epidendroideae</taxon>
        <taxon>Malaxideae</taxon>
        <taxon>Dendrobiinae</taxon>
        <taxon>Dendrobium</taxon>
    </lineage>
</organism>
<sequence length="150" mass="18060">MWLICFLHGVLLVKLLDWSEFTRKWMEHERKKWDVDDTNEDFIDVLLRIKRIGEMDLSLMMENVKAVILDLFLARSDTSSTLLVWTMRELIRQPKVRKALNGKIRIEEGYICKFPYLNQLIKETLDYTLVSLSWCLDYVMRQLNWLAIQF</sequence>
<dbReference type="InterPro" id="IPR001128">
    <property type="entry name" value="Cyt_P450"/>
</dbReference>
<dbReference type="AlphaFoldDB" id="A0AAV7H7N9"/>
<dbReference type="GO" id="GO:0005506">
    <property type="term" value="F:iron ion binding"/>
    <property type="evidence" value="ECO:0007669"/>
    <property type="project" value="InterPro"/>
</dbReference>
<dbReference type="Proteomes" id="UP000775213">
    <property type="component" value="Unassembled WGS sequence"/>
</dbReference>
<comment type="caution">
    <text evidence="8">The sequence shown here is derived from an EMBL/GenBank/DDBJ whole genome shotgun (WGS) entry which is preliminary data.</text>
</comment>
<dbReference type="Gene3D" id="1.10.630.10">
    <property type="entry name" value="Cytochrome P450"/>
    <property type="match status" value="1"/>
</dbReference>
<feature type="chain" id="PRO_5043877045" description="Cytochrome P450" evidence="7">
    <location>
        <begin position="19"/>
        <end position="150"/>
    </location>
</feature>
<dbReference type="GO" id="GO:0004497">
    <property type="term" value="F:monooxygenase activity"/>
    <property type="evidence" value="ECO:0007669"/>
    <property type="project" value="UniProtKB-KW"/>
</dbReference>
<keyword evidence="5" id="KW-0408">Iron</keyword>
<evidence type="ECO:0008006" key="10">
    <source>
        <dbReference type="Google" id="ProtNLM"/>
    </source>
</evidence>
<dbReference type="InterPro" id="IPR036396">
    <property type="entry name" value="Cyt_P450_sf"/>
</dbReference>
<comment type="similarity">
    <text evidence="1">Belongs to the cytochrome P450 family.</text>
</comment>
<keyword evidence="2" id="KW-0349">Heme</keyword>
<evidence type="ECO:0000256" key="3">
    <source>
        <dbReference type="ARBA" id="ARBA00022723"/>
    </source>
</evidence>
<gene>
    <name evidence="8" type="ORF">IEQ34_007223</name>
</gene>
<dbReference type="InterPro" id="IPR002401">
    <property type="entry name" value="Cyt_P450_E_grp-I"/>
</dbReference>
<keyword evidence="6" id="KW-0503">Monooxygenase</keyword>
<evidence type="ECO:0000256" key="2">
    <source>
        <dbReference type="ARBA" id="ARBA00022617"/>
    </source>
</evidence>
<proteinExistence type="inferred from homology"/>
<keyword evidence="7" id="KW-0732">Signal</keyword>
<dbReference type="PANTHER" id="PTHR47953:SF5">
    <property type="entry name" value="CYTOCHROME P450 71AV8-LIKE"/>
    <property type="match status" value="1"/>
</dbReference>
<dbReference type="SUPFAM" id="SSF48264">
    <property type="entry name" value="Cytochrome P450"/>
    <property type="match status" value="1"/>
</dbReference>
<protein>
    <recommendedName>
        <fullName evidence="10">Cytochrome P450</fullName>
    </recommendedName>
</protein>
<dbReference type="Pfam" id="PF00067">
    <property type="entry name" value="p450"/>
    <property type="match status" value="1"/>
</dbReference>
<keyword evidence="4" id="KW-0560">Oxidoreductase</keyword>
<name>A0AAV7H7N9_DENCH</name>